<keyword evidence="4" id="KW-0274">FAD</keyword>
<evidence type="ECO:0000256" key="5">
    <source>
        <dbReference type="ARBA" id="ARBA00023002"/>
    </source>
</evidence>
<evidence type="ECO:0000256" key="3">
    <source>
        <dbReference type="ARBA" id="ARBA00022630"/>
    </source>
</evidence>
<dbReference type="GO" id="GO:0022904">
    <property type="term" value="P:respiratory electron transport chain"/>
    <property type="evidence" value="ECO:0007669"/>
    <property type="project" value="TreeGrafter"/>
</dbReference>
<reference evidence="7 8" key="1">
    <citation type="submission" date="2019-09" db="EMBL/GenBank/DDBJ databases">
        <title>Goodfellowia gen. nov., a new genus of the Pseudonocardineae related to Actinoalloteichus, containing Goodfellowia coeruleoviolacea gen. nov., comb. nov. gen. nov., comb. nov.</title>
        <authorList>
            <person name="Labeda D."/>
        </authorList>
    </citation>
    <scope>NUCLEOTIDE SEQUENCE [LARGE SCALE GENOMIC DNA]</scope>
    <source>
        <strain evidence="7 8">AN110305</strain>
    </source>
</reference>
<protein>
    <submittedName>
        <fullName evidence="7">FAD-binding oxidoreductase</fullName>
    </submittedName>
</protein>
<keyword evidence="5" id="KW-0560">Oxidoreductase</keyword>
<keyword evidence="3" id="KW-0285">Flavoprotein</keyword>
<comment type="similarity">
    <text evidence="2">Belongs to the FAD-binding oxidoreductase/transferase type 4 family.</text>
</comment>
<dbReference type="InterPro" id="IPR016169">
    <property type="entry name" value="FAD-bd_PCMH_sub2"/>
</dbReference>
<name>A0A5B2WUZ8_9PSEU</name>
<dbReference type="AlphaFoldDB" id="A0A5B2WUZ8"/>
<evidence type="ECO:0000256" key="4">
    <source>
        <dbReference type="ARBA" id="ARBA00022827"/>
    </source>
</evidence>
<keyword evidence="8" id="KW-1185">Reference proteome</keyword>
<feature type="domain" description="FAD-binding PCMH-type" evidence="6">
    <location>
        <begin position="39"/>
        <end position="218"/>
    </location>
</feature>
<evidence type="ECO:0000313" key="8">
    <source>
        <dbReference type="Proteomes" id="UP000323454"/>
    </source>
</evidence>
<dbReference type="InterPro" id="IPR004113">
    <property type="entry name" value="FAD-bd_oxidored_4_C"/>
</dbReference>
<gene>
    <name evidence="7" type="ORF">F0L68_28650</name>
</gene>
<dbReference type="Gene3D" id="3.30.43.10">
    <property type="entry name" value="Uridine Diphospho-n-acetylenolpyruvylglucosamine Reductase, domain 2"/>
    <property type="match status" value="1"/>
</dbReference>
<dbReference type="Pfam" id="PF01565">
    <property type="entry name" value="FAD_binding_4"/>
    <property type="match status" value="1"/>
</dbReference>
<dbReference type="SUPFAM" id="SSF55103">
    <property type="entry name" value="FAD-linked oxidases, C-terminal domain"/>
    <property type="match status" value="1"/>
</dbReference>
<dbReference type="SUPFAM" id="SSF56176">
    <property type="entry name" value="FAD-binding/transporter-associated domain-like"/>
    <property type="match status" value="1"/>
</dbReference>
<evidence type="ECO:0000259" key="6">
    <source>
        <dbReference type="PROSITE" id="PS51387"/>
    </source>
</evidence>
<comment type="caution">
    <text evidence="7">The sequence shown here is derived from an EMBL/GenBank/DDBJ whole genome shotgun (WGS) entry which is preliminary data.</text>
</comment>
<dbReference type="OrthoDB" id="9811557at2"/>
<comment type="cofactor">
    <cofactor evidence="1">
        <name>FAD</name>
        <dbReference type="ChEBI" id="CHEBI:57692"/>
    </cofactor>
</comment>
<dbReference type="Pfam" id="PF02913">
    <property type="entry name" value="FAD-oxidase_C"/>
    <property type="match status" value="1"/>
</dbReference>
<reference evidence="7 8" key="2">
    <citation type="submission" date="2019-09" db="EMBL/GenBank/DDBJ databases">
        <authorList>
            <person name="Jin C."/>
        </authorList>
    </citation>
    <scope>NUCLEOTIDE SEQUENCE [LARGE SCALE GENOMIC DNA]</scope>
    <source>
        <strain evidence="7 8">AN110305</strain>
    </source>
</reference>
<dbReference type="Gene3D" id="3.30.70.2190">
    <property type="match status" value="1"/>
</dbReference>
<dbReference type="GO" id="GO:0016491">
    <property type="term" value="F:oxidoreductase activity"/>
    <property type="evidence" value="ECO:0007669"/>
    <property type="project" value="UniProtKB-KW"/>
</dbReference>
<dbReference type="Proteomes" id="UP000323454">
    <property type="component" value="Unassembled WGS sequence"/>
</dbReference>
<dbReference type="PANTHER" id="PTHR43716:SF1">
    <property type="entry name" value="D-2-HYDROXYGLUTARATE DEHYDROGENASE, MITOCHONDRIAL"/>
    <property type="match status" value="1"/>
</dbReference>
<accession>A0A5B2WUZ8</accession>
<proteinExistence type="inferred from homology"/>
<dbReference type="Gene3D" id="3.30.70.2740">
    <property type="match status" value="1"/>
</dbReference>
<evidence type="ECO:0000256" key="2">
    <source>
        <dbReference type="ARBA" id="ARBA00008000"/>
    </source>
</evidence>
<evidence type="ECO:0000313" key="7">
    <source>
        <dbReference type="EMBL" id="KAA2255375.1"/>
    </source>
</evidence>
<dbReference type="InterPro" id="IPR016171">
    <property type="entry name" value="Vanillyl_alc_oxidase_C-sub2"/>
</dbReference>
<dbReference type="PANTHER" id="PTHR43716">
    <property type="entry name" value="D-2-HYDROXYGLUTARATE DEHYDROGENASE, MITOCHONDRIAL"/>
    <property type="match status" value="1"/>
</dbReference>
<dbReference type="InterPro" id="IPR016166">
    <property type="entry name" value="FAD-bd_PCMH"/>
</dbReference>
<dbReference type="Gene3D" id="3.30.465.10">
    <property type="match status" value="1"/>
</dbReference>
<dbReference type="FunFam" id="1.10.45.10:FF:000001">
    <property type="entry name" value="D-lactate dehydrogenase mitochondrial"/>
    <property type="match status" value="1"/>
</dbReference>
<dbReference type="InterPro" id="IPR006094">
    <property type="entry name" value="Oxid_FAD_bind_N"/>
</dbReference>
<dbReference type="PROSITE" id="PS51387">
    <property type="entry name" value="FAD_PCMH"/>
    <property type="match status" value="1"/>
</dbReference>
<dbReference type="InterPro" id="IPR051264">
    <property type="entry name" value="FAD-oxidored/transferase_4"/>
</dbReference>
<dbReference type="InterPro" id="IPR036318">
    <property type="entry name" value="FAD-bd_PCMH-like_sf"/>
</dbReference>
<evidence type="ECO:0000256" key="1">
    <source>
        <dbReference type="ARBA" id="ARBA00001974"/>
    </source>
</evidence>
<dbReference type="Gene3D" id="1.10.45.10">
    <property type="entry name" value="Vanillyl-alcohol Oxidase, Chain A, domain 4"/>
    <property type="match status" value="1"/>
</dbReference>
<dbReference type="GO" id="GO:0071949">
    <property type="term" value="F:FAD binding"/>
    <property type="evidence" value="ECO:0007669"/>
    <property type="project" value="InterPro"/>
</dbReference>
<organism evidence="7 8">
    <name type="scientific">Solihabitans fulvus</name>
    <dbReference type="NCBI Taxonomy" id="1892852"/>
    <lineage>
        <taxon>Bacteria</taxon>
        <taxon>Bacillati</taxon>
        <taxon>Actinomycetota</taxon>
        <taxon>Actinomycetes</taxon>
        <taxon>Pseudonocardiales</taxon>
        <taxon>Pseudonocardiaceae</taxon>
        <taxon>Solihabitans</taxon>
    </lineage>
</organism>
<sequence>MINVTRLQRDLGAIVGEANALTGDAVPARHTQDLWGSDLVGHAALVVRPRTATELAEVLKHCNGIGQPVVVQGGMTGLVSGGVPNEDEVVVSTELLSRISAVDPAGRTVTAGAGATLADVQDAAAEHGLLLPIDLASKGSATIGGCVATNAGGVNVVGFGMTRQHVRSLEVALADGRLLTLSTSLVKDNAGIDLKQLFIGCEGILGVVTSATLGLQPSAITRTGAFCAVSDVDAALRLLHTLQRRLPGAVTAFEVVWDDAYRTLEPTGVRLPLPFGHPLYVLVECRGSDPDGDALRFASVMEEVQDDVLAAAVAANATELRAFWAARERIPAEILRMQPLFGFDVSVPAGELAKCLREMRFELEKSWPEVKLLVFGHLGDDNVHIAVITGETTRDRKPEVEHIVYRVVTASGGSISAEHGVGFEKRSYLDYTRSAGEIALMAQLKRTFDPNGILNRGRMIPWDGRVSCATGRGRQGGTD</sequence>
<dbReference type="EMBL" id="VUOB01000057">
    <property type="protein sequence ID" value="KAA2255375.1"/>
    <property type="molecule type" value="Genomic_DNA"/>
</dbReference>
<dbReference type="RefSeq" id="WP_149852946.1">
    <property type="nucleotide sequence ID" value="NZ_VUOB01000057.1"/>
</dbReference>
<dbReference type="InterPro" id="IPR016167">
    <property type="entry name" value="FAD-bd_PCMH_sub1"/>
</dbReference>
<dbReference type="InterPro" id="IPR016164">
    <property type="entry name" value="FAD-linked_Oxase-like_C"/>
</dbReference>